<evidence type="ECO:0000313" key="2">
    <source>
        <dbReference type="Proteomes" id="UP001292094"/>
    </source>
</evidence>
<reference evidence="1" key="1">
    <citation type="submission" date="2023-11" db="EMBL/GenBank/DDBJ databases">
        <title>Genome assemblies of two species of porcelain crab, Petrolisthes cinctipes and Petrolisthes manimaculis (Anomura: Porcellanidae).</title>
        <authorList>
            <person name="Angst P."/>
        </authorList>
    </citation>
    <scope>NUCLEOTIDE SEQUENCE</scope>
    <source>
        <strain evidence="1">PB745_02</strain>
        <tissue evidence="1">Gill</tissue>
    </source>
</reference>
<protein>
    <submittedName>
        <fullName evidence="1">Uncharacterized protein</fullName>
    </submittedName>
</protein>
<sequence length="67" mass="7021">MAPVSGSKSQQNVVDNCDASCGNWPYASSGSIVRGGLDGTVIRQVRRLDGKRVKGKGIQGVEDSAEK</sequence>
<evidence type="ECO:0000313" key="1">
    <source>
        <dbReference type="EMBL" id="KAK4292291.1"/>
    </source>
</evidence>
<dbReference type="Proteomes" id="UP001292094">
    <property type="component" value="Unassembled WGS sequence"/>
</dbReference>
<comment type="caution">
    <text evidence="1">The sequence shown here is derived from an EMBL/GenBank/DDBJ whole genome shotgun (WGS) entry which is preliminary data.</text>
</comment>
<gene>
    <name evidence="1" type="ORF">Pmani_034934</name>
</gene>
<dbReference type="EMBL" id="JAWZYT010004878">
    <property type="protein sequence ID" value="KAK4292291.1"/>
    <property type="molecule type" value="Genomic_DNA"/>
</dbReference>
<name>A0AAE1NP02_9EUCA</name>
<dbReference type="AlphaFoldDB" id="A0AAE1NP02"/>
<keyword evidence="2" id="KW-1185">Reference proteome</keyword>
<accession>A0AAE1NP02</accession>
<proteinExistence type="predicted"/>
<organism evidence="1 2">
    <name type="scientific">Petrolisthes manimaculis</name>
    <dbReference type="NCBI Taxonomy" id="1843537"/>
    <lineage>
        <taxon>Eukaryota</taxon>
        <taxon>Metazoa</taxon>
        <taxon>Ecdysozoa</taxon>
        <taxon>Arthropoda</taxon>
        <taxon>Crustacea</taxon>
        <taxon>Multicrustacea</taxon>
        <taxon>Malacostraca</taxon>
        <taxon>Eumalacostraca</taxon>
        <taxon>Eucarida</taxon>
        <taxon>Decapoda</taxon>
        <taxon>Pleocyemata</taxon>
        <taxon>Anomura</taxon>
        <taxon>Galatheoidea</taxon>
        <taxon>Porcellanidae</taxon>
        <taxon>Petrolisthes</taxon>
    </lineage>
</organism>